<evidence type="ECO:0000259" key="7">
    <source>
        <dbReference type="Pfam" id="PF07992"/>
    </source>
</evidence>
<keyword evidence="6" id="KW-0560">Oxidoreductase</keyword>
<keyword evidence="9" id="KW-1185">Reference proteome</keyword>
<dbReference type="FunFam" id="3.50.50.60:FF:000034">
    <property type="entry name" value="sulfide:quinone oxidoreductase, mitochondrial"/>
    <property type="match status" value="1"/>
</dbReference>
<evidence type="ECO:0000313" key="8">
    <source>
        <dbReference type="EMBL" id="KYJ87124.1"/>
    </source>
</evidence>
<dbReference type="InterPro" id="IPR023753">
    <property type="entry name" value="FAD/NAD-binding_dom"/>
</dbReference>
<sequence length="490" mass="54404">MDHKYIEKMLSKMDEDLSKNGMSRRDAMKLAGIAGAGMFMGGATAASAAEEAAAKSNAKGKIVIVGGGLAGMSTAARLTLNLKNPDITVIEPQELSVSYQPGQTLVGAGIWDEDDIAYKRDDFVPDGVKIIKERAILFNPQENKLTTDKGTVVSYDYLILATGLHLDFERIRGLEEAGRAMSAGDNERLLKALGDDGICSIYTAKGATKTWEQMQKYIAQAKSGKKTKFVFTHPNTPVKCGGAPKKIMYLTNARLKEAGARENAELTFYPNGGAMFGVPEYHDAILGQFKREDFKWHYRHNLIEVDKEKKIAVFDAKWQEKGPWDPVLKDFEVIPKHEKVRVPYDFLHITPPQLAPREIAESDLGSAKGWVPVNKETLQHIRYENVFSLGDVAQVPMGKTGGSARKQYKVVVENLIALMNGKKLESKYAGYTVCPLITDIGTVMLAEFDWTVKPTPSFPLDPTVERWIWWLMKVYALKPMTIYGMLSGRA</sequence>
<dbReference type="Pfam" id="PF07992">
    <property type="entry name" value="Pyr_redox_2"/>
    <property type="match status" value="1"/>
</dbReference>
<evidence type="ECO:0000256" key="6">
    <source>
        <dbReference type="ARBA" id="ARBA00023002"/>
    </source>
</evidence>
<dbReference type="AlphaFoldDB" id="A0A151CI59"/>
<dbReference type="Gene3D" id="3.50.50.60">
    <property type="entry name" value="FAD/NAD(P)-binding domain"/>
    <property type="match status" value="2"/>
</dbReference>
<evidence type="ECO:0000256" key="3">
    <source>
        <dbReference type="ARBA" id="ARBA00022719"/>
    </source>
</evidence>
<dbReference type="Proteomes" id="UP000075359">
    <property type="component" value="Unassembled WGS sequence"/>
</dbReference>
<keyword evidence="4" id="KW-0274">FAD</keyword>
<name>A0A151CI59_9BACT</name>
<evidence type="ECO:0000256" key="5">
    <source>
        <dbReference type="ARBA" id="ARBA00022946"/>
    </source>
</evidence>
<comment type="cofactor">
    <cofactor evidence="1">
        <name>FAD</name>
        <dbReference type="ChEBI" id="CHEBI:57692"/>
    </cofactor>
</comment>
<dbReference type="PANTHER" id="PTHR10632:SF2">
    <property type="entry name" value="SULFIDE:QUINONE OXIDOREDUCTASE, MITOCHONDRIAL"/>
    <property type="match status" value="1"/>
</dbReference>
<keyword evidence="5" id="KW-0809">Transit peptide</keyword>
<dbReference type="EMBL" id="LNKT01000004">
    <property type="protein sequence ID" value="KYJ87124.1"/>
    <property type="molecule type" value="Genomic_DNA"/>
</dbReference>
<keyword evidence="3" id="KW-0874">Quinone</keyword>
<reference evidence="8 9" key="1">
    <citation type="submission" date="2015-11" db="EMBL/GenBank/DDBJ databases">
        <title>Draft genome of Sulfurovum riftiae 1812E, a member of the Epsilonproteobacteria isolated from the tube of the deep-sea hydrothermal vent tubewom Riftia pachyptila.</title>
        <authorList>
            <person name="Vetriani C."/>
            <person name="Giovannelli D."/>
        </authorList>
    </citation>
    <scope>NUCLEOTIDE SEQUENCE [LARGE SCALE GENOMIC DNA]</scope>
    <source>
        <strain evidence="8 9">1812E</strain>
    </source>
</reference>
<dbReference type="OrthoDB" id="9802771at2"/>
<dbReference type="InterPro" id="IPR036188">
    <property type="entry name" value="FAD/NAD-bd_sf"/>
</dbReference>
<proteinExistence type="predicted"/>
<feature type="domain" description="FAD/NAD(P)-binding" evidence="7">
    <location>
        <begin position="61"/>
        <end position="180"/>
    </location>
</feature>
<dbReference type="GO" id="GO:0048038">
    <property type="term" value="F:quinone binding"/>
    <property type="evidence" value="ECO:0007669"/>
    <property type="project" value="UniProtKB-KW"/>
</dbReference>
<protein>
    <submittedName>
        <fullName evidence="8">Sulfide:quinone reductase</fullName>
    </submittedName>
</protein>
<dbReference type="PANTHER" id="PTHR10632">
    <property type="entry name" value="SULFIDE:QUINONE OXIDOREDUCTASE"/>
    <property type="match status" value="1"/>
</dbReference>
<dbReference type="RefSeq" id="WP_067329180.1">
    <property type="nucleotide sequence ID" value="NZ_LNKT01000004.1"/>
</dbReference>
<comment type="caution">
    <text evidence="8">The sequence shown here is derived from an EMBL/GenBank/DDBJ whole genome shotgun (WGS) entry which is preliminary data.</text>
</comment>
<accession>A0A151CI59</accession>
<dbReference type="GO" id="GO:0070224">
    <property type="term" value="F:sulfide:quinone oxidoreductase activity"/>
    <property type="evidence" value="ECO:0007669"/>
    <property type="project" value="TreeGrafter"/>
</dbReference>
<dbReference type="STRING" id="1630136.AS592_08975"/>
<keyword evidence="2" id="KW-0285">Flavoprotein</keyword>
<dbReference type="SUPFAM" id="SSF51905">
    <property type="entry name" value="FAD/NAD(P)-binding domain"/>
    <property type="match status" value="2"/>
</dbReference>
<dbReference type="PROSITE" id="PS51318">
    <property type="entry name" value="TAT"/>
    <property type="match status" value="1"/>
</dbReference>
<evidence type="ECO:0000256" key="2">
    <source>
        <dbReference type="ARBA" id="ARBA00022630"/>
    </source>
</evidence>
<organism evidence="8 9">
    <name type="scientific">Sulfurovum riftiae</name>
    <dbReference type="NCBI Taxonomy" id="1630136"/>
    <lineage>
        <taxon>Bacteria</taxon>
        <taxon>Pseudomonadati</taxon>
        <taxon>Campylobacterota</taxon>
        <taxon>Epsilonproteobacteria</taxon>
        <taxon>Campylobacterales</taxon>
        <taxon>Sulfurovaceae</taxon>
        <taxon>Sulfurovum</taxon>
    </lineage>
</organism>
<dbReference type="InterPro" id="IPR015904">
    <property type="entry name" value="Sulphide_quinone_reductase"/>
</dbReference>
<evidence type="ECO:0000256" key="4">
    <source>
        <dbReference type="ARBA" id="ARBA00022827"/>
    </source>
</evidence>
<dbReference type="GO" id="GO:0070221">
    <property type="term" value="P:sulfide oxidation, using sulfide:quinone oxidoreductase"/>
    <property type="evidence" value="ECO:0007669"/>
    <property type="project" value="TreeGrafter"/>
</dbReference>
<dbReference type="GO" id="GO:0071949">
    <property type="term" value="F:FAD binding"/>
    <property type="evidence" value="ECO:0007669"/>
    <property type="project" value="TreeGrafter"/>
</dbReference>
<evidence type="ECO:0000256" key="1">
    <source>
        <dbReference type="ARBA" id="ARBA00001974"/>
    </source>
</evidence>
<gene>
    <name evidence="8" type="ORF">AS592_08975</name>
</gene>
<dbReference type="InterPro" id="IPR006311">
    <property type="entry name" value="TAT_signal"/>
</dbReference>
<evidence type="ECO:0000313" key="9">
    <source>
        <dbReference type="Proteomes" id="UP000075359"/>
    </source>
</evidence>